<evidence type="ECO:0008006" key="3">
    <source>
        <dbReference type="Google" id="ProtNLM"/>
    </source>
</evidence>
<protein>
    <recommendedName>
        <fullName evidence="3">Fe-S oxidoreductase</fullName>
    </recommendedName>
</protein>
<dbReference type="RefSeq" id="WP_069980851.1">
    <property type="nucleotide sequence ID" value="NZ_CP017269.1"/>
</dbReference>
<dbReference type="OrthoDB" id="9810361at2"/>
<name>A0A1D8GNT8_9FIRM</name>
<dbReference type="Proteomes" id="UP000095743">
    <property type="component" value="Chromosome"/>
</dbReference>
<gene>
    <name evidence="1" type="ORF">Gferi_25100</name>
</gene>
<accession>A0A1D8GNT8</accession>
<dbReference type="Pfam" id="PF03692">
    <property type="entry name" value="CxxCxxCC"/>
    <property type="match status" value="1"/>
</dbReference>
<reference evidence="1 2" key="1">
    <citation type="submission" date="2016-09" db="EMBL/GenBank/DDBJ databases">
        <title>Genomic analysis reveals versatility of anaerobic energy metabolism of Geosporobacter ferrireducens IRF9 of phylum Firmicutes.</title>
        <authorList>
            <person name="Kim S.-J."/>
        </authorList>
    </citation>
    <scope>NUCLEOTIDE SEQUENCE [LARGE SCALE GENOMIC DNA]</scope>
    <source>
        <strain evidence="1 2">IRF9</strain>
    </source>
</reference>
<dbReference type="EMBL" id="CP017269">
    <property type="protein sequence ID" value="AOT72542.1"/>
    <property type="molecule type" value="Genomic_DNA"/>
</dbReference>
<dbReference type="KEGG" id="gfe:Gferi_25100"/>
<organism evidence="1 2">
    <name type="scientific">Geosporobacter ferrireducens</name>
    <dbReference type="NCBI Taxonomy" id="1424294"/>
    <lineage>
        <taxon>Bacteria</taxon>
        <taxon>Bacillati</taxon>
        <taxon>Bacillota</taxon>
        <taxon>Clostridia</taxon>
        <taxon>Peptostreptococcales</taxon>
        <taxon>Thermotaleaceae</taxon>
        <taxon>Geosporobacter</taxon>
    </lineage>
</organism>
<proteinExistence type="predicted"/>
<sequence length="245" mass="28716">MMSRKTIDRDLKVFISKGYKEKLDRIYKKFPETTCAGCGVCCTDSPVITYPELLYVIDYLRNGELRDIQKKQITKNAMLEFFYGLIDPTLGCPFLDNNKRCLIHKVAPIACKRWGLQSKEENDQDWETDYRINKEVKAYYLKLGIELSDKVIDRKIPYCDKVTVVKNSYNFVSSDFDKEAGKIEPILFYFGDKTIENFTLCTYIAYITLGERMFNKRIQLMRGYNSGDKEAINRFIDNIEFKSIF</sequence>
<evidence type="ECO:0000313" key="2">
    <source>
        <dbReference type="Proteomes" id="UP000095743"/>
    </source>
</evidence>
<keyword evidence="2" id="KW-1185">Reference proteome</keyword>
<evidence type="ECO:0000313" key="1">
    <source>
        <dbReference type="EMBL" id="AOT72542.1"/>
    </source>
</evidence>
<dbReference type="AlphaFoldDB" id="A0A1D8GNT8"/>
<dbReference type="InterPro" id="IPR005358">
    <property type="entry name" value="Puta_zinc/iron-chelating_dom"/>
</dbReference>
<dbReference type="STRING" id="1424294.Gferi_25100"/>